<keyword evidence="11" id="KW-1185">Reference proteome</keyword>
<feature type="transmembrane region" description="Helical" evidence="8">
    <location>
        <begin position="77"/>
        <end position="95"/>
    </location>
</feature>
<keyword evidence="5" id="KW-0479">Metal-binding</keyword>
<dbReference type="Proteomes" id="UP000724874">
    <property type="component" value="Unassembled WGS sequence"/>
</dbReference>
<dbReference type="InterPro" id="IPR012337">
    <property type="entry name" value="RNaseH-like_sf"/>
</dbReference>
<keyword evidence="6" id="KW-0255">Endonuclease</keyword>
<dbReference type="GO" id="GO:0046872">
    <property type="term" value="F:metal ion binding"/>
    <property type="evidence" value="ECO:0007669"/>
    <property type="project" value="UniProtKB-KW"/>
</dbReference>
<name>A0A9P5P3F6_GYMJU</name>
<evidence type="ECO:0000313" key="10">
    <source>
        <dbReference type="EMBL" id="KAF8913215.1"/>
    </source>
</evidence>
<evidence type="ECO:0000256" key="6">
    <source>
        <dbReference type="ARBA" id="ARBA00022759"/>
    </source>
</evidence>
<proteinExistence type="inferred from homology"/>
<dbReference type="InterPro" id="IPR050092">
    <property type="entry name" value="RNase_H"/>
</dbReference>
<dbReference type="GO" id="GO:0043137">
    <property type="term" value="P:DNA replication, removal of RNA primer"/>
    <property type="evidence" value="ECO:0007669"/>
    <property type="project" value="TreeGrafter"/>
</dbReference>
<dbReference type="CDD" id="cd09280">
    <property type="entry name" value="RNase_HI_eukaryote_like"/>
    <property type="match status" value="1"/>
</dbReference>
<keyword evidence="8" id="KW-0812">Transmembrane</keyword>
<evidence type="ECO:0000256" key="4">
    <source>
        <dbReference type="ARBA" id="ARBA00022722"/>
    </source>
</evidence>
<sequence length="156" mass="17710">MVGRRRHQVFNLKSVEIHSNVCFTRNIAERCPGDQTNNRAELIAIMRVLETTPVTKKPLLIRTDSQYSIQCKLNETCLVNVILNILITGFLYWMARWQQNNWKTSSGDDVKNAGIIRCISKHLDIRAKLGQRVQLEYVKGHSGEVGNDGADAMANK</sequence>
<evidence type="ECO:0000256" key="7">
    <source>
        <dbReference type="ARBA" id="ARBA00022801"/>
    </source>
</evidence>
<evidence type="ECO:0000256" key="8">
    <source>
        <dbReference type="SAM" id="Phobius"/>
    </source>
</evidence>
<dbReference type="SUPFAM" id="SSF53098">
    <property type="entry name" value="Ribonuclease H-like"/>
    <property type="match status" value="1"/>
</dbReference>
<keyword evidence="4" id="KW-0540">Nuclease</keyword>
<protein>
    <recommendedName>
        <fullName evidence="3">ribonuclease H</fullName>
        <ecNumber evidence="3">3.1.26.4</ecNumber>
    </recommendedName>
</protein>
<dbReference type="PANTHER" id="PTHR10642:SF26">
    <property type="entry name" value="RIBONUCLEASE H1"/>
    <property type="match status" value="1"/>
</dbReference>
<comment type="caution">
    <text evidence="10">The sequence shown here is derived from an EMBL/GenBank/DDBJ whole genome shotgun (WGS) entry which is preliminary data.</text>
</comment>
<evidence type="ECO:0000256" key="3">
    <source>
        <dbReference type="ARBA" id="ARBA00012180"/>
    </source>
</evidence>
<gene>
    <name evidence="10" type="ORF">CPB84DRAFT_1670175</name>
</gene>
<dbReference type="PANTHER" id="PTHR10642">
    <property type="entry name" value="RIBONUCLEASE H1"/>
    <property type="match status" value="1"/>
</dbReference>
<evidence type="ECO:0000259" key="9">
    <source>
        <dbReference type="PROSITE" id="PS50879"/>
    </source>
</evidence>
<dbReference type="EC" id="3.1.26.4" evidence="3"/>
<dbReference type="Pfam" id="PF00075">
    <property type="entry name" value="RNase_H"/>
    <property type="match status" value="1"/>
</dbReference>
<evidence type="ECO:0000256" key="5">
    <source>
        <dbReference type="ARBA" id="ARBA00022723"/>
    </source>
</evidence>
<evidence type="ECO:0000256" key="1">
    <source>
        <dbReference type="ARBA" id="ARBA00000077"/>
    </source>
</evidence>
<dbReference type="InterPro" id="IPR036397">
    <property type="entry name" value="RNaseH_sf"/>
</dbReference>
<keyword evidence="8" id="KW-0472">Membrane</keyword>
<evidence type="ECO:0000313" key="11">
    <source>
        <dbReference type="Proteomes" id="UP000724874"/>
    </source>
</evidence>
<organism evidence="10 11">
    <name type="scientific">Gymnopilus junonius</name>
    <name type="common">Spectacular rustgill mushroom</name>
    <name type="synonym">Gymnopilus spectabilis subsp. junonius</name>
    <dbReference type="NCBI Taxonomy" id="109634"/>
    <lineage>
        <taxon>Eukaryota</taxon>
        <taxon>Fungi</taxon>
        <taxon>Dikarya</taxon>
        <taxon>Basidiomycota</taxon>
        <taxon>Agaricomycotina</taxon>
        <taxon>Agaricomycetes</taxon>
        <taxon>Agaricomycetidae</taxon>
        <taxon>Agaricales</taxon>
        <taxon>Agaricineae</taxon>
        <taxon>Hymenogastraceae</taxon>
        <taxon>Gymnopilus</taxon>
    </lineage>
</organism>
<keyword evidence="7" id="KW-0378">Hydrolase</keyword>
<reference evidence="10" key="1">
    <citation type="submission" date="2020-11" db="EMBL/GenBank/DDBJ databases">
        <authorList>
            <consortium name="DOE Joint Genome Institute"/>
            <person name="Ahrendt S."/>
            <person name="Riley R."/>
            <person name="Andreopoulos W."/>
            <person name="LaButti K."/>
            <person name="Pangilinan J."/>
            <person name="Ruiz-duenas F.J."/>
            <person name="Barrasa J.M."/>
            <person name="Sanchez-Garcia M."/>
            <person name="Camarero S."/>
            <person name="Miyauchi S."/>
            <person name="Serrano A."/>
            <person name="Linde D."/>
            <person name="Babiker R."/>
            <person name="Drula E."/>
            <person name="Ayuso-Fernandez I."/>
            <person name="Pacheco R."/>
            <person name="Padilla G."/>
            <person name="Ferreira P."/>
            <person name="Barriuso J."/>
            <person name="Kellner H."/>
            <person name="Castanera R."/>
            <person name="Alfaro M."/>
            <person name="Ramirez L."/>
            <person name="Pisabarro A.G."/>
            <person name="Kuo A."/>
            <person name="Tritt A."/>
            <person name="Lipzen A."/>
            <person name="He G."/>
            <person name="Yan M."/>
            <person name="Ng V."/>
            <person name="Cullen D."/>
            <person name="Martin F."/>
            <person name="Rosso M.-N."/>
            <person name="Henrissat B."/>
            <person name="Hibbett D."/>
            <person name="Martinez A.T."/>
            <person name="Grigoriev I.V."/>
        </authorList>
    </citation>
    <scope>NUCLEOTIDE SEQUENCE</scope>
    <source>
        <strain evidence="10">AH 44721</strain>
    </source>
</reference>
<dbReference type="InterPro" id="IPR002156">
    <property type="entry name" value="RNaseH_domain"/>
</dbReference>
<feature type="non-terminal residue" evidence="10">
    <location>
        <position position="156"/>
    </location>
</feature>
<keyword evidence="8" id="KW-1133">Transmembrane helix</keyword>
<dbReference type="PROSITE" id="PS50879">
    <property type="entry name" value="RNASE_H_1"/>
    <property type="match status" value="1"/>
</dbReference>
<dbReference type="GO" id="GO:0004523">
    <property type="term" value="F:RNA-DNA hybrid ribonuclease activity"/>
    <property type="evidence" value="ECO:0007669"/>
    <property type="project" value="UniProtKB-EC"/>
</dbReference>
<dbReference type="OrthoDB" id="245563at2759"/>
<dbReference type="AlphaFoldDB" id="A0A9P5P3F6"/>
<dbReference type="GO" id="GO:0003676">
    <property type="term" value="F:nucleic acid binding"/>
    <property type="evidence" value="ECO:0007669"/>
    <property type="project" value="InterPro"/>
</dbReference>
<evidence type="ECO:0000256" key="2">
    <source>
        <dbReference type="ARBA" id="ARBA00005300"/>
    </source>
</evidence>
<comment type="catalytic activity">
    <reaction evidence="1">
        <text>Endonucleolytic cleavage to 5'-phosphomonoester.</text>
        <dbReference type="EC" id="3.1.26.4"/>
    </reaction>
</comment>
<accession>A0A9P5P3F6</accession>
<dbReference type="EMBL" id="JADNYJ010000002">
    <property type="protein sequence ID" value="KAF8913215.1"/>
    <property type="molecule type" value="Genomic_DNA"/>
</dbReference>
<comment type="similarity">
    <text evidence="2">Belongs to the RNase H family.</text>
</comment>
<dbReference type="Gene3D" id="3.30.420.10">
    <property type="entry name" value="Ribonuclease H-like superfamily/Ribonuclease H"/>
    <property type="match status" value="1"/>
</dbReference>
<feature type="domain" description="RNase H type-1" evidence="9">
    <location>
        <begin position="1"/>
        <end position="156"/>
    </location>
</feature>